<dbReference type="AlphaFoldDB" id="A0A8B8DMI1"/>
<evidence type="ECO:0000313" key="3">
    <source>
        <dbReference type="RefSeq" id="XP_022329382.1"/>
    </source>
</evidence>
<dbReference type="GeneID" id="111128190"/>
<organism evidence="2 3">
    <name type="scientific">Crassostrea virginica</name>
    <name type="common">Eastern oyster</name>
    <dbReference type="NCBI Taxonomy" id="6565"/>
    <lineage>
        <taxon>Eukaryota</taxon>
        <taxon>Metazoa</taxon>
        <taxon>Spiralia</taxon>
        <taxon>Lophotrochozoa</taxon>
        <taxon>Mollusca</taxon>
        <taxon>Bivalvia</taxon>
        <taxon>Autobranchia</taxon>
        <taxon>Pteriomorphia</taxon>
        <taxon>Ostreida</taxon>
        <taxon>Ostreoidea</taxon>
        <taxon>Ostreidae</taxon>
        <taxon>Crassostrea</taxon>
    </lineage>
</organism>
<proteinExistence type="predicted"/>
<name>A0A8B8DMI1_CRAVI</name>
<accession>A0A8B8DMI1</accession>
<evidence type="ECO:0000313" key="2">
    <source>
        <dbReference type="Proteomes" id="UP000694844"/>
    </source>
</evidence>
<keyword evidence="2" id="KW-1185">Reference proteome</keyword>
<sequence>MNFEKNNRKERDGREIMRRLDSDELMSPTPEMWRELPLSSIGDRTERYLKILMARTRTHMLLMSQLSERRGIDLEKAVEPRRWEMSPESDLGTLIGLKHGAEEDPEQITLKAIASPKPLDSHLTTFTTAYPKVIYEGRTADGPQNPVVQDRDLYLNGTSGNKKSKRSWRKRVLRVFSWCRGSTRGKGNKTSLNY</sequence>
<feature type="region of interest" description="Disordered" evidence="1">
    <location>
        <begin position="141"/>
        <end position="165"/>
    </location>
</feature>
<dbReference type="OrthoDB" id="6198472at2759"/>
<reference evidence="3" key="1">
    <citation type="submission" date="2025-08" db="UniProtKB">
        <authorList>
            <consortium name="RefSeq"/>
        </authorList>
    </citation>
    <scope>IDENTIFICATION</scope>
    <source>
        <tissue evidence="3">Whole sample</tissue>
    </source>
</reference>
<evidence type="ECO:0000256" key="1">
    <source>
        <dbReference type="SAM" id="MobiDB-lite"/>
    </source>
</evidence>
<protein>
    <submittedName>
        <fullName evidence="3">Uncharacterized protein LOC111128190</fullName>
    </submittedName>
</protein>
<dbReference type="KEGG" id="cvn:111128190"/>
<dbReference type="RefSeq" id="XP_022329382.1">
    <property type="nucleotide sequence ID" value="XM_022473674.1"/>
</dbReference>
<dbReference type="Proteomes" id="UP000694844">
    <property type="component" value="Chromosome 4"/>
</dbReference>
<gene>
    <name evidence="3" type="primary">LOC111128190</name>
</gene>